<feature type="domain" description="DUF4429" evidence="3">
    <location>
        <begin position="141"/>
        <end position="228"/>
    </location>
</feature>
<dbReference type="Pfam" id="PF09851">
    <property type="entry name" value="SHOCT"/>
    <property type="match status" value="1"/>
</dbReference>
<evidence type="ECO:0000259" key="3">
    <source>
        <dbReference type="Pfam" id="PF14472"/>
    </source>
</evidence>
<evidence type="ECO:0000313" key="5">
    <source>
        <dbReference type="Proteomes" id="UP000578686"/>
    </source>
</evidence>
<reference evidence="4 5" key="1">
    <citation type="submission" date="2020-03" db="EMBL/GenBank/DDBJ databases">
        <title>Draft genome of Streptomyces sp. ventii, isolated from the Axial Seamount in the Pacific Ocean, and resequencing of the two type strains Streptomyces lonarensis strain NCL 716 and Streptomyces bohaiensis strain 11A07.</title>
        <authorList>
            <person name="Loughran R.M."/>
            <person name="Pfannmuller K.M."/>
            <person name="Wasson B.J."/>
            <person name="Deadmond M.C."/>
            <person name="Paddock B.E."/>
            <person name="Koyack M.J."/>
            <person name="Gallegos D.A."/>
            <person name="Mitchell E.A."/>
            <person name="Ushijima B."/>
            <person name="Saw J.H."/>
            <person name="Mcphail K.L."/>
            <person name="Videau P."/>
        </authorList>
    </citation>
    <scope>NUCLEOTIDE SEQUENCE [LARGE SCALE GENOMIC DNA]</scope>
    <source>
        <strain evidence="4 5">NCL716</strain>
    </source>
</reference>
<evidence type="ECO:0000256" key="1">
    <source>
        <dbReference type="SAM" id="MobiDB-lite"/>
    </source>
</evidence>
<dbReference type="Pfam" id="PF14472">
    <property type="entry name" value="DUF4429"/>
    <property type="match status" value="2"/>
</dbReference>
<accession>A0A7X6CXI6</accession>
<keyword evidence="5" id="KW-1185">Reference proteome</keyword>
<dbReference type="InterPro" id="IPR027860">
    <property type="entry name" value="DUF4429"/>
</dbReference>
<sequence>MAEITQKDGRWSFDGAVLRIVPGHGRGVHGVRTRMGELVVPLATIAGVSHEAGRKRGRLRLRMRAGADPFTQATSGQLPDRADPYSLEVEAERAPLAEYLVDEVRNALLLDQVPVDTPTDRYLMPGPSVPLVLNGYDGKMHFDGERLRIEWGWATEEAKKAAGTRTIPLSDIEGVEWRRPNWEDGGLRLVPKGPHVPVKPSHDPFCVVTWGLREGRETAELSMMAAAITARLPHPHAAPAPPAAPAGEERVALAKGGAEEPPSPPPVASADHDALLRRLRELGELHQAGVLTDEEFSRAKQALLDRF</sequence>
<gene>
    <name evidence="4" type="ORF">HCN56_02165</name>
</gene>
<comment type="caution">
    <text evidence="4">The sequence shown here is derived from an EMBL/GenBank/DDBJ whole genome shotgun (WGS) entry which is preliminary data.</text>
</comment>
<dbReference type="InterPro" id="IPR018649">
    <property type="entry name" value="SHOCT"/>
</dbReference>
<evidence type="ECO:0000259" key="2">
    <source>
        <dbReference type="Pfam" id="PF09851"/>
    </source>
</evidence>
<dbReference type="AlphaFoldDB" id="A0A7X6CXI6"/>
<name>A0A7X6CXI6_9ACTN</name>
<organism evidence="4 5">
    <name type="scientific">Streptomyces lonarensis</name>
    <dbReference type="NCBI Taxonomy" id="700599"/>
    <lineage>
        <taxon>Bacteria</taxon>
        <taxon>Bacillati</taxon>
        <taxon>Actinomycetota</taxon>
        <taxon>Actinomycetes</taxon>
        <taxon>Kitasatosporales</taxon>
        <taxon>Streptomycetaceae</taxon>
        <taxon>Streptomyces</taxon>
    </lineage>
</organism>
<evidence type="ECO:0000313" key="4">
    <source>
        <dbReference type="EMBL" id="NJQ04412.1"/>
    </source>
</evidence>
<dbReference type="EMBL" id="JAAVJD010000006">
    <property type="protein sequence ID" value="NJQ04412.1"/>
    <property type="molecule type" value="Genomic_DNA"/>
</dbReference>
<dbReference type="Proteomes" id="UP000578686">
    <property type="component" value="Unassembled WGS sequence"/>
</dbReference>
<feature type="domain" description="SHOCT" evidence="2">
    <location>
        <begin position="278"/>
        <end position="304"/>
    </location>
</feature>
<dbReference type="RefSeq" id="WP_167967709.1">
    <property type="nucleotide sequence ID" value="NZ_BHZG01000554.1"/>
</dbReference>
<feature type="domain" description="DUF4429" evidence="3">
    <location>
        <begin position="11"/>
        <end position="105"/>
    </location>
</feature>
<proteinExistence type="predicted"/>
<protein>
    <submittedName>
        <fullName evidence="4">DUF4429 domain-containing protein</fullName>
    </submittedName>
</protein>
<feature type="region of interest" description="Disordered" evidence="1">
    <location>
        <begin position="235"/>
        <end position="272"/>
    </location>
</feature>